<dbReference type="RefSeq" id="WP_379480505.1">
    <property type="nucleotide sequence ID" value="NZ_JBHLTL010000004.1"/>
</dbReference>
<dbReference type="Pfam" id="PF04964">
    <property type="entry name" value="Flp_Fap"/>
    <property type="match status" value="1"/>
</dbReference>
<evidence type="ECO:0000313" key="2">
    <source>
        <dbReference type="EMBL" id="MFC0588994.1"/>
    </source>
</evidence>
<evidence type="ECO:0000256" key="1">
    <source>
        <dbReference type="SAM" id="Phobius"/>
    </source>
</evidence>
<organism evidence="2 3">
    <name type="scientific">Novosphingobium aquiterrae</name>
    <dbReference type="NCBI Taxonomy" id="624388"/>
    <lineage>
        <taxon>Bacteria</taxon>
        <taxon>Pseudomonadati</taxon>
        <taxon>Pseudomonadota</taxon>
        <taxon>Alphaproteobacteria</taxon>
        <taxon>Sphingomonadales</taxon>
        <taxon>Sphingomonadaceae</taxon>
        <taxon>Novosphingobium</taxon>
    </lineage>
</organism>
<keyword evidence="1" id="KW-0472">Membrane</keyword>
<protein>
    <submittedName>
        <fullName evidence="2">Flp family type IVb pilin</fullName>
    </submittedName>
</protein>
<sequence>MFKSIIQKLAGDEQGATAIEYGLIVALVALGAVTAMSRLGGSSQGGLQATADAISRAIAP</sequence>
<dbReference type="EMBL" id="JBHLTL010000004">
    <property type="protein sequence ID" value="MFC0588994.1"/>
    <property type="molecule type" value="Genomic_DNA"/>
</dbReference>
<name>A0ABV6PGN3_9SPHN</name>
<keyword evidence="3" id="KW-1185">Reference proteome</keyword>
<proteinExistence type="predicted"/>
<feature type="transmembrane region" description="Helical" evidence="1">
    <location>
        <begin position="21"/>
        <end position="39"/>
    </location>
</feature>
<gene>
    <name evidence="2" type="ORF">ACFFF7_06160</name>
</gene>
<evidence type="ECO:0000313" key="3">
    <source>
        <dbReference type="Proteomes" id="UP001589943"/>
    </source>
</evidence>
<comment type="caution">
    <text evidence="2">The sequence shown here is derived from an EMBL/GenBank/DDBJ whole genome shotgun (WGS) entry which is preliminary data.</text>
</comment>
<dbReference type="InterPro" id="IPR007047">
    <property type="entry name" value="Flp_Fap"/>
</dbReference>
<keyword evidence="1" id="KW-1133">Transmembrane helix</keyword>
<reference evidence="2 3" key="1">
    <citation type="submission" date="2024-09" db="EMBL/GenBank/DDBJ databases">
        <authorList>
            <person name="Sun Q."/>
            <person name="Mori K."/>
        </authorList>
    </citation>
    <scope>NUCLEOTIDE SEQUENCE [LARGE SCALE GENOMIC DNA]</scope>
    <source>
        <strain evidence="2 3">NCAIM B.02537</strain>
    </source>
</reference>
<accession>A0ABV6PGN3</accession>
<keyword evidence="1" id="KW-0812">Transmembrane</keyword>
<dbReference type="Proteomes" id="UP001589943">
    <property type="component" value="Unassembled WGS sequence"/>
</dbReference>